<sequence>MTSARLRATARTGALSAGLLVLAAAPAGAVTSVPGLDDGCRSNGDGTVICRLLPASGPQRVHVPAGVHSAVMSLRGGAGGAGTLQTPVPVPGLTESPGGPGGTATATIPLVPGSELDVRVGGAGLSGVDGGAGGPGGGGNGNTLVLGGLGLAGGGGGGASEVRIGGSNPSGADPLIAAGGGGGGGSGALTAQDAVVLGPGGAGGGTTGEHAPGVDPGEAFGGVLGGGGTGGTPTAGGEASGLVIQGLPPLMGGSGVRGQGGDAGMFTIPTAFEDGIGGGGGGGGGYFGGSAGSVFAGGGGGSGFGPDGTEFGVGPADARDGEVVIVFAAPIDAPAGGPRPTRQDSLAPKESTDRLMRNRPNGTQVS</sequence>
<feature type="chain" id="PRO_5046411603" description="Glycine rich protein" evidence="2">
    <location>
        <begin position="30"/>
        <end position="366"/>
    </location>
</feature>
<organism evidence="3 4">
    <name type="scientific">Sporichthya brevicatena</name>
    <dbReference type="NCBI Taxonomy" id="171442"/>
    <lineage>
        <taxon>Bacteria</taxon>
        <taxon>Bacillati</taxon>
        <taxon>Actinomycetota</taxon>
        <taxon>Actinomycetes</taxon>
        <taxon>Sporichthyales</taxon>
        <taxon>Sporichthyaceae</taxon>
        <taxon>Sporichthya</taxon>
    </lineage>
</organism>
<dbReference type="RefSeq" id="WP_344607843.1">
    <property type="nucleotide sequence ID" value="NZ_BAAAHE010000040.1"/>
</dbReference>
<feature type="signal peptide" evidence="2">
    <location>
        <begin position="1"/>
        <end position="29"/>
    </location>
</feature>
<comment type="caution">
    <text evidence="3">The sequence shown here is derived from an EMBL/GenBank/DDBJ whole genome shotgun (WGS) entry which is preliminary data.</text>
</comment>
<dbReference type="EMBL" id="BAAAHE010000040">
    <property type="protein sequence ID" value="GAA0631228.1"/>
    <property type="molecule type" value="Genomic_DNA"/>
</dbReference>
<evidence type="ECO:0000256" key="2">
    <source>
        <dbReference type="SAM" id="SignalP"/>
    </source>
</evidence>
<protein>
    <recommendedName>
        <fullName evidence="5">Glycine rich protein</fullName>
    </recommendedName>
</protein>
<keyword evidence="2" id="KW-0732">Signal</keyword>
<accession>A0ABN1H793</accession>
<name>A0ABN1H793_9ACTN</name>
<reference evidence="3 4" key="1">
    <citation type="journal article" date="2019" name="Int. J. Syst. Evol. Microbiol.">
        <title>The Global Catalogue of Microorganisms (GCM) 10K type strain sequencing project: providing services to taxonomists for standard genome sequencing and annotation.</title>
        <authorList>
            <consortium name="The Broad Institute Genomics Platform"/>
            <consortium name="The Broad Institute Genome Sequencing Center for Infectious Disease"/>
            <person name="Wu L."/>
            <person name="Ma J."/>
        </authorList>
    </citation>
    <scope>NUCLEOTIDE SEQUENCE [LARGE SCALE GENOMIC DNA]</scope>
    <source>
        <strain evidence="3 4">JCM 10671</strain>
    </source>
</reference>
<evidence type="ECO:0000313" key="4">
    <source>
        <dbReference type="Proteomes" id="UP001500957"/>
    </source>
</evidence>
<evidence type="ECO:0000256" key="1">
    <source>
        <dbReference type="SAM" id="MobiDB-lite"/>
    </source>
</evidence>
<dbReference type="Proteomes" id="UP001500957">
    <property type="component" value="Unassembled WGS sequence"/>
</dbReference>
<keyword evidence="4" id="KW-1185">Reference proteome</keyword>
<evidence type="ECO:0000313" key="3">
    <source>
        <dbReference type="EMBL" id="GAA0631228.1"/>
    </source>
</evidence>
<gene>
    <name evidence="3" type="ORF">GCM10009547_38900</name>
</gene>
<evidence type="ECO:0008006" key="5">
    <source>
        <dbReference type="Google" id="ProtNLM"/>
    </source>
</evidence>
<proteinExistence type="predicted"/>
<feature type="region of interest" description="Disordered" evidence="1">
    <location>
        <begin position="330"/>
        <end position="366"/>
    </location>
</feature>